<comment type="similarity">
    <text evidence="7">Belongs to the MIP/aquaporin (TC 1.A.8) family.</text>
</comment>
<evidence type="ECO:0000256" key="2">
    <source>
        <dbReference type="ARBA" id="ARBA00022448"/>
    </source>
</evidence>
<gene>
    <name evidence="9" type="ORF">J2X04_000701</name>
</gene>
<sequence length="238" mass="24415">MRLLRALLAEALGTLLLLATVVGSGIMGVRLAQGNDGIALLANAGATAAILYVLIVVFGPTSGAHFNPAVTLAMRICGAIDTRTAMAYVVVQVIAAIIGVALAHAMFDQALLQPGTHAREGAGQWLSEGVATFGLLLTILLGAAHRPAAVPALVGAYIFAAYWFTGSTSFANPAVTLARSLTQSFAGIRPTDVPAFMASQFAGMGLAVAVAAILARNDVEEDSRGQYVGDAPTIPEDQ</sequence>
<protein>
    <submittedName>
        <fullName evidence="9">Glycerol uptake facilitator-like aquaporin</fullName>
    </submittedName>
</protein>
<feature type="transmembrane region" description="Helical" evidence="8">
    <location>
        <begin position="156"/>
        <end position="175"/>
    </location>
</feature>
<evidence type="ECO:0000313" key="9">
    <source>
        <dbReference type="EMBL" id="MDR7098354.1"/>
    </source>
</evidence>
<reference evidence="9 10" key="1">
    <citation type="submission" date="2023-07" db="EMBL/GenBank/DDBJ databases">
        <title>Sorghum-associated microbial communities from plants grown in Nebraska, USA.</title>
        <authorList>
            <person name="Schachtman D."/>
        </authorList>
    </citation>
    <scope>NUCLEOTIDE SEQUENCE [LARGE SCALE GENOMIC DNA]</scope>
    <source>
        <strain evidence="9 10">BE187</strain>
    </source>
</reference>
<evidence type="ECO:0000256" key="5">
    <source>
        <dbReference type="ARBA" id="ARBA00022989"/>
    </source>
</evidence>
<dbReference type="EMBL" id="JAVDVW010000001">
    <property type="protein sequence ID" value="MDR7098354.1"/>
    <property type="molecule type" value="Genomic_DNA"/>
</dbReference>
<comment type="caution">
    <text evidence="9">The sequence shown here is derived from an EMBL/GenBank/DDBJ whole genome shotgun (WGS) entry which is preliminary data.</text>
</comment>
<accession>A0ABU1VLI6</accession>
<dbReference type="RefSeq" id="WP_310052178.1">
    <property type="nucleotide sequence ID" value="NZ_JAVDVW010000001.1"/>
</dbReference>
<evidence type="ECO:0000256" key="6">
    <source>
        <dbReference type="ARBA" id="ARBA00023136"/>
    </source>
</evidence>
<dbReference type="PROSITE" id="PS00221">
    <property type="entry name" value="MIP"/>
    <property type="match status" value="1"/>
</dbReference>
<keyword evidence="6 8" id="KW-0472">Membrane</keyword>
<keyword evidence="3 7" id="KW-0812">Transmembrane</keyword>
<evidence type="ECO:0000256" key="7">
    <source>
        <dbReference type="RuleBase" id="RU000477"/>
    </source>
</evidence>
<evidence type="ECO:0000313" key="10">
    <source>
        <dbReference type="Proteomes" id="UP001267878"/>
    </source>
</evidence>
<dbReference type="PANTHER" id="PTHR45665:SF9">
    <property type="entry name" value="AQUAPORIN-8"/>
    <property type="match status" value="1"/>
</dbReference>
<proteinExistence type="inferred from homology"/>
<evidence type="ECO:0000256" key="8">
    <source>
        <dbReference type="SAM" id="Phobius"/>
    </source>
</evidence>
<keyword evidence="4" id="KW-0677">Repeat</keyword>
<keyword evidence="2 7" id="KW-0813">Transport</keyword>
<dbReference type="Pfam" id="PF00230">
    <property type="entry name" value="MIP"/>
    <property type="match status" value="1"/>
</dbReference>
<evidence type="ECO:0000256" key="4">
    <source>
        <dbReference type="ARBA" id="ARBA00022737"/>
    </source>
</evidence>
<keyword evidence="5 8" id="KW-1133">Transmembrane helix</keyword>
<organism evidence="9 10">
    <name type="scientific">Agrilutibacter niabensis</name>
    <dbReference type="NCBI Taxonomy" id="380628"/>
    <lineage>
        <taxon>Bacteria</taxon>
        <taxon>Pseudomonadati</taxon>
        <taxon>Pseudomonadota</taxon>
        <taxon>Gammaproteobacteria</taxon>
        <taxon>Lysobacterales</taxon>
        <taxon>Lysobacteraceae</taxon>
        <taxon>Agrilutibacter</taxon>
    </lineage>
</organism>
<dbReference type="Proteomes" id="UP001267878">
    <property type="component" value="Unassembled WGS sequence"/>
</dbReference>
<keyword evidence="10" id="KW-1185">Reference proteome</keyword>
<dbReference type="SUPFAM" id="SSF81338">
    <property type="entry name" value="Aquaporin-like"/>
    <property type="match status" value="1"/>
</dbReference>
<feature type="transmembrane region" description="Helical" evidence="8">
    <location>
        <begin position="85"/>
        <end position="105"/>
    </location>
</feature>
<dbReference type="PRINTS" id="PR00783">
    <property type="entry name" value="MINTRINSICP"/>
</dbReference>
<dbReference type="Gene3D" id="1.20.1080.10">
    <property type="entry name" value="Glycerol uptake facilitator protein"/>
    <property type="match status" value="1"/>
</dbReference>
<feature type="transmembrane region" description="Helical" evidence="8">
    <location>
        <begin position="44"/>
        <end position="64"/>
    </location>
</feature>
<dbReference type="InterPro" id="IPR022357">
    <property type="entry name" value="MIP_CS"/>
</dbReference>
<dbReference type="InterPro" id="IPR034294">
    <property type="entry name" value="Aquaporin_transptr"/>
</dbReference>
<dbReference type="InterPro" id="IPR000425">
    <property type="entry name" value="MIP"/>
</dbReference>
<feature type="transmembrane region" description="Helical" evidence="8">
    <location>
        <begin position="195"/>
        <end position="215"/>
    </location>
</feature>
<name>A0ABU1VLI6_9GAMM</name>
<evidence type="ECO:0000256" key="1">
    <source>
        <dbReference type="ARBA" id="ARBA00004127"/>
    </source>
</evidence>
<evidence type="ECO:0000256" key="3">
    <source>
        <dbReference type="ARBA" id="ARBA00022692"/>
    </source>
</evidence>
<comment type="subcellular location">
    <subcellularLocation>
        <location evidence="1">Endomembrane system</location>
        <topology evidence="1">Multi-pass membrane protein</topology>
    </subcellularLocation>
</comment>
<dbReference type="PANTHER" id="PTHR45665">
    <property type="entry name" value="AQUAPORIN-8"/>
    <property type="match status" value="1"/>
</dbReference>
<feature type="transmembrane region" description="Helical" evidence="8">
    <location>
        <begin position="125"/>
        <end position="144"/>
    </location>
</feature>
<dbReference type="InterPro" id="IPR023271">
    <property type="entry name" value="Aquaporin-like"/>
</dbReference>